<name>A0A6J6LVF1_9ZZZZ</name>
<organism evidence="1">
    <name type="scientific">freshwater metagenome</name>
    <dbReference type="NCBI Taxonomy" id="449393"/>
    <lineage>
        <taxon>unclassified sequences</taxon>
        <taxon>metagenomes</taxon>
        <taxon>ecological metagenomes</taxon>
    </lineage>
</organism>
<protein>
    <submittedName>
        <fullName evidence="1">Unannotated protein</fullName>
    </submittedName>
</protein>
<accession>A0A6J6LVF1</accession>
<dbReference type="EMBL" id="CAEZWS010000033">
    <property type="protein sequence ID" value="CAB4665696.1"/>
    <property type="molecule type" value="Genomic_DNA"/>
</dbReference>
<proteinExistence type="predicted"/>
<dbReference type="AlphaFoldDB" id="A0A6J6LVF1"/>
<reference evidence="1" key="1">
    <citation type="submission" date="2020-05" db="EMBL/GenBank/DDBJ databases">
        <authorList>
            <person name="Chiriac C."/>
            <person name="Salcher M."/>
            <person name="Ghai R."/>
            <person name="Kavagutti S V."/>
        </authorList>
    </citation>
    <scope>NUCLEOTIDE SEQUENCE</scope>
</reference>
<sequence length="73" mass="7970">MKKKRNPISKIGAKEKKIETRSDCDATFTDHDFGGGLLVNASISVGSCPVIYEASTFVAPFIEDPDFKIACIF</sequence>
<dbReference type="EMBL" id="CAEZXT010000034">
    <property type="protein sequence ID" value="CAB4698172.1"/>
    <property type="molecule type" value="Genomic_DNA"/>
</dbReference>
<gene>
    <name evidence="1" type="ORF">UFOPK2288_00750</name>
    <name evidence="2" type="ORF">UFOPK2589_00678</name>
</gene>
<evidence type="ECO:0000313" key="1">
    <source>
        <dbReference type="EMBL" id="CAB4665696.1"/>
    </source>
</evidence>
<evidence type="ECO:0000313" key="2">
    <source>
        <dbReference type="EMBL" id="CAB4698172.1"/>
    </source>
</evidence>